<proteinExistence type="predicted"/>
<dbReference type="InterPro" id="IPR014043">
    <property type="entry name" value="Acyl_transferase_dom"/>
</dbReference>
<dbReference type="GO" id="GO:0006633">
    <property type="term" value="P:fatty acid biosynthetic process"/>
    <property type="evidence" value="ECO:0007669"/>
    <property type="project" value="TreeGrafter"/>
</dbReference>
<evidence type="ECO:0000313" key="10">
    <source>
        <dbReference type="EMBL" id="CQD15204.1"/>
    </source>
</evidence>
<evidence type="ECO:0000256" key="1">
    <source>
        <dbReference type="ARBA" id="ARBA00005189"/>
    </source>
</evidence>
<reference evidence="11" key="1">
    <citation type="submission" date="2015-03" db="EMBL/GenBank/DDBJ databases">
        <authorList>
            <person name="Urmite Genomes"/>
        </authorList>
    </citation>
    <scope>NUCLEOTIDE SEQUENCE [LARGE SCALE GENOMIC DNA]</scope>
    <source>
        <strain evidence="11">CSUR P1344</strain>
    </source>
</reference>
<sequence>MTDVAIIGLACRFPGAENPRDLWGVLRDGREAARLPGDVAEFDADFFHLSPREAGAMDPRQRLALELAWEAFEDAFVVAENVRGESVAVYVGAMADDYAVLTLRDLADNLDHHSFAGISRGMIANRVSYALGLRGPSMTVDSGQSSSLTAVHLACESLRSGESALALAGGVHLNLADETAMLEREFGALSTSGHTYAFDRRADGYVRGEGGGLVLLKPLPAALRDGDRIHAVIRGSAVGNAGHSAAGQTVPSVSAEADVIRRALAAAGLGGGDIDYVEAHGTGTKVGDAAEAQALGEVFGGRARPVNVGSVKTNIGHAGAAAGIAGLLKAVLAVRHSVIPPSLNHAGPDPELDRLGLRVNTDALPWPAAERPRRAGVSSFGMGGTNAHVVVEEAPAQPDTPADAPDGPVAWVLSARSAQALANQARRLAAWVADSELTAPDVAWSLVTTRSVFDHRAVLVGRDREALTRDLAGVAAGEAAPGLVVGHAGPAAKTAFVFPGQGSQSPGMGRRLHDRFPAFARAFDEAAAAMDAHLRVPLREVMWGDDAESLRDTGFAQPALFVLEVALAALWRSWGVIPDVVLGHSVGEIAAACVAGALSLDDAARIVAARGELMARLPAGGVMVAVDAGEAEVTPMLGADVSIAAVNAPNAVVLSGERAAVVAVADRLADTGRRTHRLAVSHAFHSPLMEPMLDEFAHRISGIQPRQPRICLISNVSGEPAGPGYGSARYWVEHVRRPVRFLDGVRAAEALGVTAFAEMGPGGGLSPAVDQSLTTQRPISVVTMPKDGPEVGSLLYAAGRLFTAGVDVRWPVVLAAPGTRRVDLPTYGFARQRFWLGDARDAVPAKASRSPDLAERLHALAPADRRRRLVELVCEHVAAVSGHPDGSAIDRDRAFADLGFDSMTGVELRNRLTTATGLALSRTLIFDYPTPAALADHLRQQLFRGEDDQSDEDKLWSSLRSIPVAELRRTGLLDKLLLLAGGPESVAAEPVSAGDEIDSLTPDALIAMALNAGDDESDGR</sequence>
<dbReference type="EMBL" id="CTEC01000002">
    <property type="protein sequence ID" value="CQD15204.1"/>
    <property type="molecule type" value="Genomic_DNA"/>
</dbReference>
<dbReference type="PROSITE" id="PS52004">
    <property type="entry name" value="KS3_2"/>
    <property type="match status" value="1"/>
</dbReference>
<evidence type="ECO:0000256" key="5">
    <source>
        <dbReference type="ARBA" id="ARBA00022832"/>
    </source>
</evidence>
<evidence type="ECO:0000256" key="3">
    <source>
        <dbReference type="ARBA" id="ARBA00022553"/>
    </source>
</evidence>
<dbReference type="Gene3D" id="1.10.1200.10">
    <property type="entry name" value="ACP-like"/>
    <property type="match status" value="1"/>
</dbReference>
<dbReference type="Gene3D" id="3.40.47.10">
    <property type="match status" value="1"/>
</dbReference>
<dbReference type="SMART" id="SM01294">
    <property type="entry name" value="PKS_PP_betabranch"/>
    <property type="match status" value="1"/>
</dbReference>
<dbReference type="FunFam" id="1.10.1200.10:FF:000007">
    <property type="entry name" value="Probable polyketide synthase pks17"/>
    <property type="match status" value="1"/>
</dbReference>
<dbReference type="Gene3D" id="3.40.366.10">
    <property type="entry name" value="Malonyl-Coenzyme A Acyl Carrier Protein, domain 2"/>
    <property type="match status" value="1"/>
</dbReference>
<evidence type="ECO:0000256" key="4">
    <source>
        <dbReference type="ARBA" id="ARBA00022679"/>
    </source>
</evidence>
<keyword evidence="4" id="KW-0808">Transferase</keyword>
<dbReference type="GO" id="GO:0031177">
    <property type="term" value="F:phosphopantetheine binding"/>
    <property type="evidence" value="ECO:0007669"/>
    <property type="project" value="InterPro"/>
</dbReference>
<comment type="pathway">
    <text evidence="1">Lipid metabolism.</text>
</comment>
<name>A0A0U1DGK9_9MYCO</name>
<dbReference type="InterPro" id="IPR020841">
    <property type="entry name" value="PKS_Beta-ketoAc_synthase_dom"/>
</dbReference>
<dbReference type="InterPro" id="IPR016035">
    <property type="entry name" value="Acyl_Trfase/lysoPLipase"/>
</dbReference>
<organism evidence="10 11">
    <name type="scientific">Mycobacterium europaeum</name>
    <dbReference type="NCBI Taxonomy" id="761804"/>
    <lineage>
        <taxon>Bacteria</taxon>
        <taxon>Bacillati</taxon>
        <taxon>Actinomycetota</taxon>
        <taxon>Actinomycetes</taxon>
        <taxon>Mycobacteriales</taxon>
        <taxon>Mycobacteriaceae</taxon>
        <taxon>Mycobacterium</taxon>
        <taxon>Mycobacterium simiae complex</taxon>
    </lineage>
</organism>
<dbReference type="GO" id="GO:0004312">
    <property type="term" value="F:fatty acid synthase activity"/>
    <property type="evidence" value="ECO:0007669"/>
    <property type="project" value="TreeGrafter"/>
</dbReference>
<keyword evidence="7" id="KW-0012">Acyltransferase</keyword>
<dbReference type="AlphaFoldDB" id="A0A0U1DGK9"/>
<dbReference type="PROSITE" id="PS00012">
    <property type="entry name" value="PHOSPHOPANTETHEINE"/>
    <property type="match status" value="1"/>
</dbReference>
<gene>
    <name evidence="10" type="ORF">BN000_03152</name>
</gene>
<evidence type="ECO:0000256" key="6">
    <source>
        <dbReference type="ARBA" id="ARBA00023098"/>
    </source>
</evidence>
<dbReference type="Pfam" id="PF00550">
    <property type="entry name" value="PP-binding"/>
    <property type="match status" value="1"/>
</dbReference>
<dbReference type="Pfam" id="PF00698">
    <property type="entry name" value="Acyl_transf_1"/>
    <property type="match status" value="1"/>
</dbReference>
<feature type="domain" description="Ketosynthase family 3 (KS3)" evidence="9">
    <location>
        <begin position="1"/>
        <end position="393"/>
    </location>
</feature>
<evidence type="ECO:0000259" key="9">
    <source>
        <dbReference type="PROSITE" id="PS52004"/>
    </source>
</evidence>
<dbReference type="Gene3D" id="3.30.70.3290">
    <property type="match status" value="1"/>
</dbReference>
<dbReference type="SUPFAM" id="SSF53901">
    <property type="entry name" value="Thiolase-like"/>
    <property type="match status" value="1"/>
</dbReference>
<dbReference type="InterPro" id="IPR020806">
    <property type="entry name" value="PKS_PP-bd"/>
</dbReference>
<dbReference type="InterPro" id="IPR014031">
    <property type="entry name" value="Ketoacyl_synth_C"/>
</dbReference>
<dbReference type="InterPro" id="IPR014030">
    <property type="entry name" value="Ketoacyl_synth_N"/>
</dbReference>
<keyword evidence="11" id="KW-1185">Reference proteome</keyword>
<evidence type="ECO:0000256" key="2">
    <source>
        <dbReference type="ARBA" id="ARBA00022450"/>
    </source>
</evidence>
<dbReference type="Pfam" id="PF00109">
    <property type="entry name" value="ketoacyl-synt"/>
    <property type="match status" value="2"/>
</dbReference>
<protein>
    <submittedName>
        <fullName evidence="10">Polyketide synthase</fullName>
    </submittedName>
</protein>
<dbReference type="SMART" id="SM00825">
    <property type="entry name" value="PKS_KS"/>
    <property type="match status" value="1"/>
</dbReference>
<accession>A0A0U1DGK9</accession>
<dbReference type="InterPro" id="IPR016039">
    <property type="entry name" value="Thiolase-like"/>
</dbReference>
<dbReference type="PROSITE" id="PS50075">
    <property type="entry name" value="CARRIER"/>
    <property type="match status" value="1"/>
</dbReference>
<dbReference type="SUPFAM" id="SSF47336">
    <property type="entry name" value="ACP-like"/>
    <property type="match status" value="1"/>
</dbReference>
<dbReference type="InterPro" id="IPR001227">
    <property type="entry name" value="Ac_transferase_dom_sf"/>
</dbReference>
<dbReference type="Proteomes" id="UP000199601">
    <property type="component" value="Unassembled WGS sequence"/>
</dbReference>
<dbReference type="SUPFAM" id="SSF55048">
    <property type="entry name" value="Probable ACP-binding domain of malonyl-CoA ACP transacylase"/>
    <property type="match status" value="1"/>
</dbReference>
<dbReference type="InterPro" id="IPR032821">
    <property type="entry name" value="PKS_assoc"/>
</dbReference>
<dbReference type="Pfam" id="PF02801">
    <property type="entry name" value="Ketoacyl-synt_C"/>
    <property type="match status" value="1"/>
</dbReference>
<dbReference type="SMART" id="SM00827">
    <property type="entry name" value="PKS_AT"/>
    <property type="match status" value="1"/>
</dbReference>
<evidence type="ECO:0000313" key="11">
    <source>
        <dbReference type="Proteomes" id="UP000199601"/>
    </source>
</evidence>
<dbReference type="Pfam" id="PF16197">
    <property type="entry name" value="KAsynt_C_assoc"/>
    <property type="match status" value="1"/>
</dbReference>
<keyword evidence="3" id="KW-0597">Phosphoprotein</keyword>
<dbReference type="InterPro" id="IPR016036">
    <property type="entry name" value="Malonyl_transacylase_ACP-bd"/>
</dbReference>
<keyword evidence="5" id="KW-0276">Fatty acid metabolism</keyword>
<dbReference type="CDD" id="cd00833">
    <property type="entry name" value="PKS"/>
    <property type="match status" value="1"/>
</dbReference>
<dbReference type="PANTHER" id="PTHR43775:SF51">
    <property type="entry name" value="INACTIVE PHENOLPHTHIOCEROL SYNTHESIS POLYKETIDE SYNTHASE TYPE I PKS1-RELATED"/>
    <property type="match status" value="1"/>
</dbReference>
<evidence type="ECO:0000259" key="8">
    <source>
        <dbReference type="PROSITE" id="PS50075"/>
    </source>
</evidence>
<dbReference type="FunFam" id="3.40.366.10:FF:000002">
    <property type="entry name" value="Probable polyketide synthase 2"/>
    <property type="match status" value="1"/>
</dbReference>
<keyword evidence="6" id="KW-0443">Lipid metabolism</keyword>
<keyword evidence="2" id="KW-0596">Phosphopantetheine</keyword>
<dbReference type="InterPro" id="IPR009081">
    <property type="entry name" value="PP-bd_ACP"/>
</dbReference>
<dbReference type="InterPro" id="IPR036736">
    <property type="entry name" value="ACP-like_sf"/>
</dbReference>
<dbReference type="SUPFAM" id="SSF52151">
    <property type="entry name" value="FabD/lysophospholipase-like"/>
    <property type="match status" value="1"/>
</dbReference>
<dbReference type="InterPro" id="IPR006162">
    <property type="entry name" value="Ppantetheine_attach_site"/>
</dbReference>
<dbReference type="SMART" id="SM00823">
    <property type="entry name" value="PKS_PP"/>
    <property type="match status" value="1"/>
</dbReference>
<dbReference type="RefSeq" id="WP_090421769.1">
    <property type="nucleotide sequence ID" value="NZ_CTEC01000002.1"/>
</dbReference>
<evidence type="ECO:0000256" key="7">
    <source>
        <dbReference type="ARBA" id="ARBA00023315"/>
    </source>
</evidence>
<feature type="domain" description="Carrier" evidence="8">
    <location>
        <begin position="867"/>
        <end position="942"/>
    </location>
</feature>
<dbReference type="InterPro" id="IPR050091">
    <property type="entry name" value="PKS_NRPS_Biosynth_Enz"/>
</dbReference>
<dbReference type="PANTHER" id="PTHR43775">
    <property type="entry name" value="FATTY ACID SYNTHASE"/>
    <property type="match status" value="1"/>
</dbReference>